<dbReference type="InterPro" id="IPR036583">
    <property type="entry name" value="23S_rRNA_IVS_sf"/>
</dbReference>
<dbReference type="Proteomes" id="UP000001601">
    <property type="component" value="Unassembled WGS sequence"/>
</dbReference>
<dbReference type="PANTHER" id="PTHR38471">
    <property type="entry name" value="FOUR HELIX BUNDLE PROTEIN"/>
    <property type="match status" value="1"/>
</dbReference>
<sequence length="130" mass="14998">MATVEKFEDLEVWQLSRDLCQKIEALIASDELSRRYALKDQIDRSSGSIMDNIAEGFGRSGSLEFRNFLGYAKGSCSELKSQIYRLYDKQLILQKDYEDLIEQCDHINAKPGSFIKYLSSTKYRGTKFKC</sequence>
<evidence type="ECO:0000313" key="2">
    <source>
        <dbReference type="Proteomes" id="UP000001601"/>
    </source>
</evidence>
<comment type="caution">
    <text evidence="1">The sequence shown here is derived from an EMBL/GenBank/DDBJ whole genome shotgun (WGS) entry which is preliminary data.</text>
</comment>
<dbReference type="CDD" id="cd16377">
    <property type="entry name" value="23S_rRNA_IVP_like"/>
    <property type="match status" value="1"/>
</dbReference>
<evidence type="ECO:0000313" key="1">
    <source>
        <dbReference type="EMBL" id="EAQ48115.1"/>
    </source>
</evidence>
<evidence type="ECO:0008006" key="3">
    <source>
        <dbReference type="Google" id="ProtNLM"/>
    </source>
</evidence>
<organism evidence="1 2">
    <name type="scientific">Leeuwenhoekiella blandensis (strain CECT 7118 / CCUG 51940 / KCTC 22103 / MED217)</name>
    <name type="common">Flavobacterium sp. (strain MED217)</name>
    <dbReference type="NCBI Taxonomy" id="398720"/>
    <lineage>
        <taxon>Bacteria</taxon>
        <taxon>Pseudomonadati</taxon>
        <taxon>Bacteroidota</taxon>
        <taxon>Flavobacteriia</taxon>
        <taxon>Flavobacteriales</taxon>
        <taxon>Flavobacteriaceae</taxon>
        <taxon>Leeuwenhoekiella</taxon>
    </lineage>
</organism>
<dbReference type="SUPFAM" id="SSF158446">
    <property type="entry name" value="IVS-encoded protein-like"/>
    <property type="match status" value="1"/>
</dbReference>
<dbReference type="PANTHER" id="PTHR38471:SF2">
    <property type="entry name" value="FOUR HELIX BUNDLE PROTEIN"/>
    <property type="match status" value="1"/>
</dbReference>
<gene>
    <name evidence="1" type="ORF">MED217_03825</name>
</gene>
<dbReference type="RefSeq" id="WP_009779156.1">
    <property type="nucleotide sequence ID" value="NZ_CH672395.1"/>
</dbReference>
<keyword evidence="2" id="KW-1185">Reference proteome</keyword>
<accession>A3XQX2</accession>
<dbReference type="NCBIfam" id="TIGR02436">
    <property type="entry name" value="four helix bundle protein"/>
    <property type="match status" value="1"/>
</dbReference>
<dbReference type="AlphaFoldDB" id="A3XQX2"/>
<dbReference type="InterPro" id="IPR012657">
    <property type="entry name" value="23S_rRNA-intervening_sequence"/>
</dbReference>
<reference evidence="1 2" key="1">
    <citation type="journal article" date="2007" name="Nature">
        <title>Light stimulates growth of proteorhodopsin-containing marine Flavobacteria.</title>
        <authorList>
            <person name="Gomez-Consarnau L."/>
            <person name="Gonzalez J.M."/>
            <person name="Coll-Llado M."/>
            <person name="Gourdon P."/>
            <person name="Pascher T."/>
            <person name="Neutze R."/>
            <person name="Pedros-Alio C."/>
            <person name="Pinhassi J."/>
        </authorList>
    </citation>
    <scope>NUCLEOTIDE SEQUENCE [LARGE SCALE GENOMIC DNA]</scope>
    <source>
        <strain evidence="1 2">MED217</strain>
    </source>
</reference>
<proteinExistence type="predicted"/>
<protein>
    <recommendedName>
        <fullName evidence="3">Four helix bundle protein</fullName>
    </recommendedName>
</protein>
<dbReference type="Gene3D" id="1.20.1440.60">
    <property type="entry name" value="23S rRNA-intervening sequence"/>
    <property type="match status" value="1"/>
</dbReference>
<dbReference type="OrthoDB" id="5515766at2"/>
<dbReference type="Pfam" id="PF05635">
    <property type="entry name" value="23S_rRNA_IVP"/>
    <property type="match status" value="1"/>
</dbReference>
<dbReference type="STRING" id="398720.MED217_03825"/>
<name>A3XQX2_LEEBM</name>
<dbReference type="HOGENOM" id="CLU_129874_0_0_10"/>
<dbReference type="EMBL" id="AANC01000010">
    <property type="protein sequence ID" value="EAQ48115.1"/>
    <property type="molecule type" value="Genomic_DNA"/>
</dbReference>
<dbReference type="eggNOG" id="COG0399">
    <property type="taxonomic scope" value="Bacteria"/>
</dbReference>